<dbReference type="SUPFAM" id="SSF101874">
    <property type="entry name" value="YceI-like"/>
    <property type="match status" value="1"/>
</dbReference>
<dbReference type="EMBL" id="JBHSRD010000003">
    <property type="protein sequence ID" value="MFC6007493.1"/>
    <property type="molecule type" value="Genomic_DNA"/>
</dbReference>
<reference evidence="4" key="1">
    <citation type="journal article" date="2019" name="Int. J. Syst. Evol. Microbiol.">
        <title>The Global Catalogue of Microorganisms (GCM) 10K type strain sequencing project: providing services to taxonomists for standard genome sequencing and annotation.</title>
        <authorList>
            <consortium name="The Broad Institute Genomics Platform"/>
            <consortium name="The Broad Institute Genome Sequencing Center for Infectious Disease"/>
            <person name="Wu L."/>
            <person name="Ma J."/>
        </authorList>
    </citation>
    <scope>NUCLEOTIDE SEQUENCE [LARGE SCALE GENOMIC DNA]</scope>
    <source>
        <strain evidence="4">KACC 14249</strain>
    </source>
</reference>
<dbReference type="PANTHER" id="PTHR34406:SF1">
    <property type="entry name" value="PROTEIN YCEI"/>
    <property type="match status" value="1"/>
</dbReference>
<sequence length="193" mass="21031">MPSTDHVTTASGRTIDGLFPGVWTVDPVHSEVEFVARHLMVSKVRGRFSDFTGQITIGATLAECSVEASVRTASVETRDPARDEHLRSPDFFDVERHPEMTFRSTGVREDDGDFLLDGELALVGVTRPVTFVLEFNGAGPDLWDGVRAGFSAKAQISRKQWGLTWNEAIETGGVLVSDKVTIELEVQAVAPTA</sequence>
<feature type="domain" description="Lipid/polyisoprenoid-binding YceI-like" evidence="2">
    <location>
        <begin position="22"/>
        <end position="189"/>
    </location>
</feature>
<accession>A0ABW1JFB5</accession>
<dbReference type="Pfam" id="PF04264">
    <property type="entry name" value="YceI"/>
    <property type="match status" value="1"/>
</dbReference>
<proteinExistence type="inferred from homology"/>
<evidence type="ECO:0000313" key="4">
    <source>
        <dbReference type="Proteomes" id="UP001596189"/>
    </source>
</evidence>
<evidence type="ECO:0000313" key="3">
    <source>
        <dbReference type="EMBL" id="MFC6007493.1"/>
    </source>
</evidence>
<dbReference type="Proteomes" id="UP001596189">
    <property type="component" value="Unassembled WGS sequence"/>
</dbReference>
<protein>
    <submittedName>
        <fullName evidence="3">YceI family protein</fullName>
    </submittedName>
</protein>
<dbReference type="SMART" id="SM00867">
    <property type="entry name" value="YceI"/>
    <property type="match status" value="1"/>
</dbReference>
<evidence type="ECO:0000259" key="2">
    <source>
        <dbReference type="SMART" id="SM00867"/>
    </source>
</evidence>
<dbReference type="PANTHER" id="PTHR34406">
    <property type="entry name" value="PROTEIN YCEI"/>
    <property type="match status" value="1"/>
</dbReference>
<dbReference type="Gene3D" id="2.40.128.110">
    <property type="entry name" value="Lipid/polyisoprenoid-binding, YceI-like"/>
    <property type="match status" value="1"/>
</dbReference>
<comment type="caution">
    <text evidence="3">The sequence shown here is derived from an EMBL/GenBank/DDBJ whole genome shotgun (WGS) entry which is preliminary data.</text>
</comment>
<dbReference type="RefSeq" id="WP_345716290.1">
    <property type="nucleotide sequence ID" value="NZ_BAABFP010000004.1"/>
</dbReference>
<organism evidence="3 4">
    <name type="scientific">Angustibacter luteus</name>
    <dbReference type="NCBI Taxonomy" id="658456"/>
    <lineage>
        <taxon>Bacteria</taxon>
        <taxon>Bacillati</taxon>
        <taxon>Actinomycetota</taxon>
        <taxon>Actinomycetes</taxon>
        <taxon>Kineosporiales</taxon>
        <taxon>Kineosporiaceae</taxon>
    </lineage>
</organism>
<gene>
    <name evidence="3" type="ORF">ACFQDO_10170</name>
</gene>
<keyword evidence="4" id="KW-1185">Reference proteome</keyword>
<dbReference type="InterPro" id="IPR036761">
    <property type="entry name" value="TTHA0802/YceI-like_sf"/>
</dbReference>
<comment type="similarity">
    <text evidence="1">Belongs to the UPF0312 family.</text>
</comment>
<evidence type="ECO:0000256" key="1">
    <source>
        <dbReference type="ARBA" id="ARBA00008812"/>
    </source>
</evidence>
<dbReference type="InterPro" id="IPR007372">
    <property type="entry name" value="Lipid/polyisoprenoid-bd_YceI"/>
</dbReference>
<name>A0ABW1JFB5_9ACTN</name>